<reference evidence="2 3" key="1">
    <citation type="submission" date="2022-11" db="EMBL/GenBank/DDBJ databases">
        <title>The characterization of three novel Bacteroidetes species and genomic analysis of their roles in tidal elemental geochemical cycles.</title>
        <authorList>
            <person name="Ma K."/>
        </authorList>
    </citation>
    <scope>NUCLEOTIDE SEQUENCE [LARGE SCALE GENOMIC DNA]</scope>
    <source>
        <strain evidence="2 3">M17</strain>
    </source>
</reference>
<accession>A0ABT3RUM5</accession>
<dbReference type="Proteomes" id="UP001209885">
    <property type="component" value="Unassembled WGS sequence"/>
</dbReference>
<dbReference type="RefSeq" id="WP_266057501.1">
    <property type="nucleotide sequence ID" value="NZ_JAPFQN010000007.1"/>
</dbReference>
<keyword evidence="1" id="KW-0732">Signal</keyword>
<comment type="caution">
    <text evidence="2">The sequence shown here is derived from an EMBL/GenBank/DDBJ whole genome shotgun (WGS) entry which is preliminary data.</text>
</comment>
<evidence type="ECO:0000313" key="3">
    <source>
        <dbReference type="Proteomes" id="UP001209885"/>
    </source>
</evidence>
<sequence>MKNLHLSTFICLIVSILQINAQSQTAGGVSTKGVDMNTNAFGAISQFDSYVPSEKGTVYLTDGWHKSSFTLADDRKIEDVWARLDLVRKQFEIKNPENINDIKVLSISMIKSFSYLDVDNNKTRFFKNAKYMGQITNLQPGLYEILSQGENIKLVKKAEIKVIEGNYNVALDVGSKDKTFKRDFNYYWLIDNELMEVKKSTIKKSDEISSEEYKSLKKFNKNNESELIETTLNFDKAL</sequence>
<evidence type="ECO:0000256" key="1">
    <source>
        <dbReference type="SAM" id="SignalP"/>
    </source>
</evidence>
<organism evidence="2 3">
    <name type="scientific">Mangrovivirga halotolerans</name>
    <dbReference type="NCBI Taxonomy" id="2993936"/>
    <lineage>
        <taxon>Bacteria</taxon>
        <taxon>Pseudomonadati</taxon>
        <taxon>Bacteroidota</taxon>
        <taxon>Cytophagia</taxon>
        <taxon>Cytophagales</taxon>
        <taxon>Mangrovivirgaceae</taxon>
        <taxon>Mangrovivirga</taxon>
    </lineage>
</organism>
<keyword evidence="3" id="KW-1185">Reference proteome</keyword>
<feature type="signal peptide" evidence="1">
    <location>
        <begin position="1"/>
        <end position="21"/>
    </location>
</feature>
<protein>
    <submittedName>
        <fullName evidence="2">Uncharacterized protein</fullName>
    </submittedName>
</protein>
<proteinExistence type="predicted"/>
<feature type="chain" id="PRO_5047372491" evidence="1">
    <location>
        <begin position="22"/>
        <end position="238"/>
    </location>
</feature>
<evidence type="ECO:0000313" key="2">
    <source>
        <dbReference type="EMBL" id="MCX2744952.1"/>
    </source>
</evidence>
<gene>
    <name evidence="2" type="ORF">OO013_13805</name>
</gene>
<name>A0ABT3RUM5_9BACT</name>
<dbReference type="EMBL" id="JAPFQN010000007">
    <property type="protein sequence ID" value="MCX2744952.1"/>
    <property type="molecule type" value="Genomic_DNA"/>
</dbReference>